<comment type="caution">
    <text evidence="1">The sequence shown here is derived from an EMBL/GenBank/DDBJ whole genome shotgun (WGS) entry which is preliminary data.</text>
</comment>
<evidence type="ECO:0000313" key="2">
    <source>
        <dbReference type="Proteomes" id="UP000191500"/>
    </source>
</evidence>
<organism evidence="1 2">
    <name type="scientific">Penicillium coprophilum</name>
    <dbReference type="NCBI Taxonomy" id="36646"/>
    <lineage>
        <taxon>Eukaryota</taxon>
        <taxon>Fungi</taxon>
        <taxon>Dikarya</taxon>
        <taxon>Ascomycota</taxon>
        <taxon>Pezizomycotina</taxon>
        <taxon>Eurotiomycetes</taxon>
        <taxon>Eurotiomycetidae</taxon>
        <taxon>Eurotiales</taxon>
        <taxon>Aspergillaceae</taxon>
        <taxon>Penicillium</taxon>
    </lineage>
</organism>
<name>A0A1V6UVL1_9EURO</name>
<dbReference type="EMBL" id="MDDG01000004">
    <property type="protein sequence ID" value="OQE42445.1"/>
    <property type="molecule type" value="Genomic_DNA"/>
</dbReference>
<accession>A0A1V6UVL1</accession>
<dbReference type="AlphaFoldDB" id="A0A1V6UVL1"/>
<sequence length="154" mass="18278">MPTQIHDYHVLCETLDFLCIDVLSGRDIRSIMGDLRSGKHYWNEQIFKTWARDSAFRLLYLFLIGDFESDVRDSNRAYNAALFVVSHCGIFEHRTRKMVREAYEERFDVSAKQLRELDKWAFHPPVSNYSEDDGTTESEDLSFDFDYDYYSDRS</sequence>
<proteinExistence type="predicted"/>
<dbReference type="STRING" id="36646.A0A1V6UVL1"/>
<dbReference type="Proteomes" id="UP000191500">
    <property type="component" value="Unassembled WGS sequence"/>
</dbReference>
<reference evidence="2" key="1">
    <citation type="journal article" date="2017" name="Nat. Microbiol.">
        <title>Global analysis of biosynthetic gene clusters reveals vast potential of secondary metabolite production in Penicillium species.</title>
        <authorList>
            <person name="Nielsen J.C."/>
            <person name="Grijseels S."/>
            <person name="Prigent S."/>
            <person name="Ji B."/>
            <person name="Dainat J."/>
            <person name="Nielsen K.F."/>
            <person name="Frisvad J.C."/>
            <person name="Workman M."/>
            <person name="Nielsen J."/>
        </authorList>
    </citation>
    <scope>NUCLEOTIDE SEQUENCE [LARGE SCALE GENOMIC DNA]</scope>
    <source>
        <strain evidence="2">IBT 31321</strain>
    </source>
</reference>
<gene>
    <name evidence="1" type="ORF">PENCOP_c004G08373</name>
</gene>
<protein>
    <submittedName>
        <fullName evidence="1">Uncharacterized protein</fullName>
    </submittedName>
</protein>
<keyword evidence="2" id="KW-1185">Reference proteome</keyword>
<evidence type="ECO:0000313" key="1">
    <source>
        <dbReference type="EMBL" id="OQE42445.1"/>
    </source>
</evidence>